<evidence type="ECO:0000256" key="7">
    <source>
        <dbReference type="ARBA" id="ARBA00022840"/>
    </source>
</evidence>
<comment type="caution">
    <text evidence="12">The sequence shown here is derived from an EMBL/GenBank/DDBJ whole genome shotgun (WGS) entry which is preliminary data.</text>
</comment>
<dbReference type="Pfam" id="PF03727">
    <property type="entry name" value="Hexokinase_2"/>
    <property type="match status" value="1"/>
</dbReference>
<evidence type="ECO:0000259" key="10">
    <source>
        <dbReference type="Pfam" id="PF00349"/>
    </source>
</evidence>
<evidence type="ECO:0000313" key="12">
    <source>
        <dbReference type="EMBL" id="MBO8457929.1"/>
    </source>
</evidence>
<dbReference type="GO" id="GO:0005536">
    <property type="term" value="F:D-glucose binding"/>
    <property type="evidence" value="ECO:0007669"/>
    <property type="project" value="InterPro"/>
</dbReference>
<dbReference type="InterPro" id="IPR022673">
    <property type="entry name" value="Hexokinase_C"/>
</dbReference>
<dbReference type="GO" id="GO:0004340">
    <property type="term" value="F:glucokinase activity"/>
    <property type="evidence" value="ECO:0007669"/>
    <property type="project" value="TreeGrafter"/>
</dbReference>
<comment type="pathway">
    <text evidence="2">Carbohydrate metabolism.</text>
</comment>
<dbReference type="InterPro" id="IPR001312">
    <property type="entry name" value="Hexokinase"/>
</dbReference>
<dbReference type="SUPFAM" id="SSF53067">
    <property type="entry name" value="Actin-like ATPase domain"/>
    <property type="match status" value="2"/>
</dbReference>
<dbReference type="InterPro" id="IPR043129">
    <property type="entry name" value="ATPase_NBD"/>
</dbReference>
<keyword evidence="6" id="KW-0418">Kinase</keyword>
<dbReference type="Pfam" id="PF00349">
    <property type="entry name" value="Hexokinase_1"/>
    <property type="match status" value="1"/>
</dbReference>
<keyword evidence="7" id="KW-0067">ATP-binding</keyword>
<dbReference type="GO" id="GO:0005524">
    <property type="term" value="F:ATP binding"/>
    <property type="evidence" value="ECO:0007669"/>
    <property type="project" value="UniProtKB-KW"/>
</dbReference>
<dbReference type="CDD" id="cd24000">
    <property type="entry name" value="ASKHA_NBD_HK"/>
    <property type="match status" value="1"/>
</dbReference>
<comment type="similarity">
    <text evidence="3">Belongs to the hexokinase family.</text>
</comment>
<keyword evidence="8" id="KW-0324">Glycolysis</keyword>
<comment type="catalytic activity">
    <reaction evidence="9">
        <text>D-fructose + ATP = D-fructose 6-phosphate + ADP + H(+)</text>
        <dbReference type="Rhea" id="RHEA:16125"/>
        <dbReference type="ChEBI" id="CHEBI:15378"/>
        <dbReference type="ChEBI" id="CHEBI:30616"/>
        <dbReference type="ChEBI" id="CHEBI:37721"/>
        <dbReference type="ChEBI" id="CHEBI:61527"/>
        <dbReference type="ChEBI" id="CHEBI:456216"/>
        <dbReference type="EC" id="2.7.1.1"/>
    </reaction>
    <physiologicalReaction direction="left-to-right" evidence="9">
        <dbReference type="Rhea" id="RHEA:16126"/>
    </physiologicalReaction>
</comment>
<proteinExistence type="inferred from homology"/>
<dbReference type="InterPro" id="IPR022672">
    <property type="entry name" value="Hexokinase_N"/>
</dbReference>
<evidence type="ECO:0000256" key="4">
    <source>
        <dbReference type="ARBA" id="ARBA00022679"/>
    </source>
</evidence>
<gene>
    <name evidence="12" type="ORF">IAA81_06845</name>
</gene>
<evidence type="ECO:0000313" key="13">
    <source>
        <dbReference type="Proteomes" id="UP000823638"/>
    </source>
</evidence>
<dbReference type="PROSITE" id="PS51748">
    <property type="entry name" value="HEXOKINASE_2"/>
    <property type="match status" value="1"/>
</dbReference>
<feature type="domain" description="Hexokinase C-terminal" evidence="11">
    <location>
        <begin position="219"/>
        <end position="442"/>
    </location>
</feature>
<dbReference type="Proteomes" id="UP000823638">
    <property type="component" value="Unassembled WGS sequence"/>
</dbReference>
<reference evidence="12" key="2">
    <citation type="journal article" date="2021" name="PeerJ">
        <title>Extensive microbial diversity within the chicken gut microbiome revealed by metagenomics and culture.</title>
        <authorList>
            <person name="Gilroy R."/>
            <person name="Ravi A."/>
            <person name="Getino M."/>
            <person name="Pursley I."/>
            <person name="Horton D.L."/>
            <person name="Alikhan N.F."/>
            <person name="Baker D."/>
            <person name="Gharbi K."/>
            <person name="Hall N."/>
            <person name="Watson M."/>
            <person name="Adriaenssens E.M."/>
            <person name="Foster-Nyarko E."/>
            <person name="Jarju S."/>
            <person name="Secka A."/>
            <person name="Antonio M."/>
            <person name="Oren A."/>
            <person name="Chaudhuri R.R."/>
            <person name="La Ragione R."/>
            <person name="Hildebrand F."/>
            <person name="Pallen M.J."/>
        </authorList>
    </citation>
    <scope>NUCLEOTIDE SEQUENCE</scope>
    <source>
        <strain evidence="12">10532</strain>
    </source>
</reference>
<dbReference type="GO" id="GO:0006096">
    <property type="term" value="P:glycolytic process"/>
    <property type="evidence" value="ECO:0007669"/>
    <property type="project" value="UniProtKB-KW"/>
</dbReference>
<keyword evidence="5" id="KW-0547">Nucleotide-binding</keyword>
<evidence type="ECO:0000256" key="5">
    <source>
        <dbReference type="ARBA" id="ARBA00022741"/>
    </source>
</evidence>
<keyword evidence="4" id="KW-0808">Transferase</keyword>
<dbReference type="GO" id="GO:0006006">
    <property type="term" value="P:glucose metabolic process"/>
    <property type="evidence" value="ECO:0007669"/>
    <property type="project" value="TreeGrafter"/>
</dbReference>
<dbReference type="PANTHER" id="PTHR19443">
    <property type="entry name" value="HEXOKINASE"/>
    <property type="match status" value="1"/>
</dbReference>
<evidence type="ECO:0000256" key="2">
    <source>
        <dbReference type="ARBA" id="ARBA00005007"/>
    </source>
</evidence>
<dbReference type="AlphaFoldDB" id="A0A9D9HQC7"/>
<dbReference type="GO" id="GO:0001678">
    <property type="term" value="P:intracellular glucose homeostasis"/>
    <property type="evidence" value="ECO:0007669"/>
    <property type="project" value="InterPro"/>
</dbReference>
<dbReference type="EMBL" id="JADIMM010000080">
    <property type="protein sequence ID" value="MBO8457929.1"/>
    <property type="molecule type" value="Genomic_DNA"/>
</dbReference>
<evidence type="ECO:0000256" key="9">
    <source>
        <dbReference type="ARBA" id="ARBA00047905"/>
    </source>
</evidence>
<protein>
    <submittedName>
        <fullName evidence="12">Hexokinase</fullName>
    </submittedName>
</protein>
<evidence type="ECO:0000259" key="11">
    <source>
        <dbReference type="Pfam" id="PF03727"/>
    </source>
</evidence>
<evidence type="ECO:0000256" key="6">
    <source>
        <dbReference type="ARBA" id="ARBA00022777"/>
    </source>
</evidence>
<comment type="pathway">
    <text evidence="1">Carbohydrate degradation.</text>
</comment>
<dbReference type="GO" id="GO:0008865">
    <property type="term" value="F:fructokinase activity"/>
    <property type="evidence" value="ECO:0007669"/>
    <property type="project" value="TreeGrafter"/>
</dbReference>
<sequence length="444" mass="47846">MNQSCKVSAFLAKHGVTAAGGSIDVLTRAMLADMESGLEKDPSGLPLEKAGMEPSLEMIPTWTKLPDSVPQNEPVIVIDAGGTNFRSCLVKFDSKGNPEITNLEKCGMPGIKKELSKEEFFDAIAENLDHLKNMSSRIGFCFSYAMKITKDGDGQVISFSKEIKAKEVIGSLVGKSLSDALVKRGWNRPEKIILLNDTAAALLAGASTAVDGRDYSSYIGFILGTGMNAAYMERTIPKVSVENDSPQIVVCESGKFNKLPRCSFDVEIDSKTNTPGLYVFEKMCSGAYLGPVSSLALKTAAKEGLFSEKTAQEILALEDFGLIDMDKFLHGPKDSGTLLGRIANSGTDSDMDTMYRILDAFVDRSARLAAANLSAAVIKSGEGHSPSRPVCILCEGTTFLKTHNLQKRVEAYLHTYLTMEKGLYWNIVSMDNAITLGAAVAGLT</sequence>
<name>A0A9D9HQC7_9SPIR</name>
<feature type="domain" description="Hexokinase N-terminal" evidence="10">
    <location>
        <begin position="23"/>
        <end position="206"/>
    </location>
</feature>
<reference evidence="12" key="1">
    <citation type="submission" date="2020-10" db="EMBL/GenBank/DDBJ databases">
        <authorList>
            <person name="Gilroy R."/>
        </authorList>
    </citation>
    <scope>NUCLEOTIDE SEQUENCE</scope>
    <source>
        <strain evidence="12">10532</strain>
    </source>
</reference>
<evidence type="ECO:0000256" key="1">
    <source>
        <dbReference type="ARBA" id="ARBA00004921"/>
    </source>
</evidence>
<dbReference type="PRINTS" id="PR00475">
    <property type="entry name" value="HEXOKINASE"/>
</dbReference>
<accession>A0A9D9HQC7</accession>
<dbReference type="Gene3D" id="3.40.367.20">
    <property type="match status" value="1"/>
</dbReference>
<organism evidence="12 13">
    <name type="scientific">Candidatus Gallitreponema excrementavium</name>
    <dbReference type="NCBI Taxonomy" id="2840840"/>
    <lineage>
        <taxon>Bacteria</taxon>
        <taxon>Pseudomonadati</taxon>
        <taxon>Spirochaetota</taxon>
        <taxon>Spirochaetia</taxon>
        <taxon>Spirochaetales</taxon>
        <taxon>Candidatus Gallitreponema</taxon>
    </lineage>
</organism>
<evidence type="ECO:0000256" key="3">
    <source>
        <dbReference type="ARBA" id="ARBA00009225"/>
    </source>
</evidence>
<evidence type="ECO:0000256" key="8">
    <source>
        <dbReference type="ARBA" id="ARBA00023152"/>
    </source>
</evidence>
<dbReference type="Gene3D" id="3.30.420.40">
    <property type="match status" value="1"/>
</dbReference>
<dbReference type="PANTHER" id="PTHR19443:SF16">
    <property type="entry name" value="HEXOKINASE TYPE 1-RELATED"/>
    <property type="match status" value="1"/>
</dbReference>